<dbReference type="FunFam" id="2.40.50.140:FF:000051">
    <property type="entry name" value="RNA-binding transcriptional accessory protein"/>
    <property type="match status" value="1"/>
</dbReference>
<dbReference type="GO" id="GO:0005829">
    <property type="term" value="C:cytosol"/>
    <property type="evidence" value="ECO:0007669"/>
    <property type="project" value="TreeGrafter"/>
</dbReference>
<dbReference type="GO" id="GO:0006139">
    <property type="term" value="P:nucleobase-containing compound metabolic process"/>
    <property type="evidence" value="ECO:0007669"/>
    <property type="project" value="InterPro"/>
</dbReference>
<reference evidence="4" key="1">
    <citation type="submission" date="2015-12" db="EMBL/GenBank/DDBJ databases">
        <authorList>
            <person name="Lodha T.D."/>
            <person name="Chintalapati S."/>
            <person name="Chintalapati V.R."/>
            <person name="Sravanthi T."/>
        </authorList>
    </citation>
    <scope>NUCLEOTIDE SEQUENCE [LARGE SCALE GENOMIC DNA]</scope>
    <source>
        <strain evidence="4">JC133</strain>
    </source>
</reference>
<dbReference type="GO" id="GO:0003729">
    <property type="term" value="F:mRNA binding"/>
    <property type="evidence" value="ECO:0007669"/>
    <property type="project" value="TreeGrafter"/>
</dbReference>
<dbReference type="InterPro" id="IPR055179">
    <property type="entry name" value="Tex-like_central_region"/>
</dbReference>
<keyword evidence="4" id="KW-1185">Reference proteome</keyword>
<dbReference type="InterPro" id="IPR003029">
    <property type="entry name" value="S1_domain"/>
</dbReference>
<dbReference type="Pfam" id="PF22706">
    <property type="entry name" value="Tex_central_region"/>
    <property type="match status" value="1"/>
</dbReference>
<dbReference type="PROSITE" id="PS50126">
    <property type="entry name" value="S1"/>
    <property type="match status" value="1"/>
</dbReference>
<dbReference type="SUPFAM" id="SSF158832">
    <property type="entry name" value="Tex N-terminal region-like"/>
    <property type="match status" value="1"/>
</dbReference>
<name>A0A2S4JWP1_9SPIO</name>
<dbReference type="SMART" id="SM00732">
    <property type="entry name" value="YqgFc"/>
    <property type="match status" value="1"/>
</dbReference>
<dbReference type="RefSeq" id="WP_103679705.1">
    <property type="nucleotide sequence ID" value="NZ_LPWH01000051.1"/>
</dbReference>
<dbReference type="Pfam" id="PF09371">
    <property type="entry name" value="Tex_N"/>
    <property type="match status" value="1"/>
</dbReference>
<dbReference type="CDD" id="cd05685">
    <property type="entry name" value="S1_Tex"/>
    <property type="match status" value="1"/>
</dbReference>
<dbReference type="Pfam" id="PF12836">
    <property type="entry name" value="HHH_3"/>
    <property type="match status" value="1"/>
</dbReference>
<dbReference type="InterPro" id="IPR010994">
    <property type="entry name" value="RuvA_2-like"/>
</dbReference>
<dbReference type="InterPro" id="IPR050437">
    <property type="entry name" value="Ribos_protein_bS1-like"/>
</dbReference>
<dbReference type="Gene3D" id="3.30.420.140">
    <property type="entry name" value="YqgF/RNase H-like domain"/>
    <property type="match status" value="1"/>
</dbReference>
<dbReference type="Gene3D" id="1.10.150.310">
    <property type="entry name" value="Tex RuvX-like domain-like"/>
    <property type="match status" value="1"/>
</dbReference>
<dbReference type="FunFam" id="3.30.420.140:FF:000001">
    <property type="entry name" value="RNA-binding transcriptional accessory protein"/>
    <property type="match status" value="1"/>
</dbReference>
<feature type="domain" description="S1 motif" evidence="2">
    <location>
        <begin position="671"/>
        <end position="740"/>
    </location>
</feature>
<dbReference type="InterPro" id="IPR023319">
    <property type="entry name" value="Tex-like_HTH_dom_sf"/>
</dbReference>
<dbReference type="InterPro" id="IPR006641">
    <property type="entry name" value="YqgF/RNaseH-like_dom"/>
</dbReference>
<dbReference type="InterPro" id="IPR018974">
    <property type="entry name" value="Tex-like_N"/>
</dbReference>
<dbReference type="GO" id="GO:0003735">
    <property type="term" value="F:structural constituent of ribosome"/>
    <property type="evidence" value="ECO:0007669"/>
    <property type="project" value="TreeGrafter"/>
</dbReference>
<dbReference type="FunFam" id="1.10.10.650:FF:000001">
    <property type="entry name" value="S1 RNA-binding domain 1"/>
    <property type="match status" value="1"/>
</dbReference>
<dbReference type="InterPro" id="IPR041692">
    <property type="entry name" value="HHH_9"/>
</dbReference>
<dbReference type="SUPFAM" id="SSF53098">
    <property type="entry name" value="Ribonuclease H-like"/>
    <property type="match status" value="1"/>
</dbReference>
<protein>
    <recommendedName>
        <fullName evidence="2">S1 motif domain-containing protein</fullName>
    </recommendedName>
</protein>
<dbReference type="InterPro" id="IPR044146">
    <property type="entry name" value="S1_Tex"/>
</dbReference>
<dbReference type="PANTHER" id="PTHR10724:SF10">
    <property type="entry name" value="S1 RNA-BINDING DOMAIN-CONTAINING PROTEIN 1"/>
    <property type="match status" value="1"/>
</dbReference>
<dbReference type="Pfam" id="PF00575">
    <property type="entry name" value="S1"/>
    <property type="match status" value="1"/>
</dbReference>
<evidence type="ECO:0000313" key="4">
    <source>
        <dbReference type="Proteomes" id="UP000237350"/>
    </source>
</evidence>
<dbReference type="InterPro" id="IPR012337">
    <property type="entry name" value="RNaseH-like_sf"/>
</dbReference>
<dbReference type="Gene3D" id="1.10.10.650">
    <property type="entry name" value="RuvA domain 2-like"/>
    <property type="match status" value="1"/>
</dbReference>
<dbReference type="Gene3D" id="1.10.3500.10">
    <property type="entry name" value="Tex N-terminal region-like"/>
    <property type="match status" value="1"/>
</dbReference>
<dbReference type="EMBL" id="LPWH01000051">
    <property type="protein sequence ID" value="POR03942.1"/>
    <property type="molecule type" value="Genomic_DNA"/>
</dbReference>
<evidence type="ECO:0000259" key="2">
    <source>
        <dbReference type="PROSITE" id="PS50126"/>
    </source>
</evidence>
<proteinExistence type="predicted"/>
<dbReference type="Proteomes" id="UP000237350">
    <property type="component" value="Unassembled WGS sequence"/>
</dbReference>
<dbReference type="SUPFAM" id="SSF47781">
    <property type="entry name" value="RuvA domain 2-like"/>
    <property type="match status" value="2"/>
</dbReference>
<sequence length="750" mass="82276">MEDRTTEEKRNPLAGAVAQELGLDPSAVAGALALIAEGATIPFIARYRKERTRGLDEVQLRALADCAERREALEKRRETILATIREQAQREQRPLDPLLERAVREAGDLATLEDLYLPYRPRRKTRADQARQAGLEPLAEALLRDGSAPASELAASFRGSSLEDPRDRLAGAEDLLAEGCSADPALRARLRRLFVRQAALESCRATPKSPAQSTPKSTKKSADSREEQYRDYYSWREPARACPAHRVLAIFRGEAEGALKVSVRPPEDAALREVERALTARASVAARERQALFQRVARDAYRRLLGPSLEKEARKALRERAEEESTAVFAANLRDMLLAPPLGERPVLAVDPGFRTGSKVVALDGTGTVLEYTTVYPLPPQERASDAAATLRGLVQRHGAQAVAIGNGTGGREMEQFLRSLELRDPKGELLPLVRVNEAGASVYSASPQAREEMPDLDVTIRGAVSIGRRLQDPLSELVKIDPAAVGVGQYQHDIDPGRLQEALGRTLESCVNAVGVEINTAGPALLARVSGLGPTLARAIVRHRTEKGPFPGRSTIRDVPGIGPRTWEQAVGFLRCRTSSNPLDRTGIHPERYPLVERMAREKGCSLDDFCGDPSLREGLNPGEYAREAGAYTMADILAELAVPGRDPRETFEAVPFREDVREVADLSPGMVLPGVVTNVTRFGAFVDIGVHRDGLIHLRHLADHYVRDPRDVVRVGQVLEVEVLAVDRQRQRIELKRQSPGGSRKETP</sequence>
<dbReference type="PANTHER" id="PTHR10724">
    <property type="entry name" value="30S RIBOSOMAL PROTEIN S1"/>
    <property type="match status" value="1"/>
</dbReference>
<dbReference type="SMART" id="SM00316">
    <property type="entry name" value="S1"/>
    <property type="match status" value="1"/>
</dbReference>
<dbReference type="OrthoDB" id="9804714at2"/>
<organism evidence="3 4">
    <name type="scientific">Alkalispirochaeta sphaeroplastigenens</name>
    <dbReference type="NCBI Taxonomy" id="1187066"/>
    <lineage>
        <taxon>Bacteria</taxon>
        <taxon>Pseudomonadati</taxon>
        <taxon>Spirochaetota</taxon>
        <taxon>Spirochaetia</taxon>
        <taxon>Spirochaetales</taxon>
        <taxon>Spirochaetaceae</taxon>
        <taxon>Alkalispirochaeta</taxon>
    </lineage>
</organism>
<dbReference type="Gene3D" id="2.40.50.140">
    <property type="entry name" value="Nucleic acid-binding proteins"/>
    <property type="match status" value="1"/>
</dbReference>
<dbReference type="InterPro" id="IPR037027">
    <property type="entry name" value="YqgF/RNaseH-like_dom_sf"/>
</dbReference>
<dbReference type="InterPro" id="IPR023323">
    <property type="entry name" value="Tex-like_dom_sf"/>
</dbReference>
<dbReference type="Pfam" id="PF16921">
    <property type="entry name" value="Tex_YqgF"/>
    <property type="match status" value="1"/>
</dbReference>
<accession>A0A2S4JWP1</accession>
<dbReference type="AlphaFoldDB" id="A0A2S4JWP1"/>
<dbReference type="InterPro" id="IPR012340">
    <property type="entry name" value="NA-bd_OB-fold"/>
</dbReference>
<evidence type="ECO:0000313" key="3">
    <source>
        <dbReference type="EMBL" id="POR03942.1"/>
    </source>
</evidence>
<dbReference type="InterPro" id="IPR032639">
    <property type="entry name" value="Tex_YqgF"/>
</dbReference>
<dbReference type="GO" id="GO:0006412">
    <property type="term" value="P:translation"/>
    <property type="evidence" value="ECO:0007669"/>
    <property type="project" value="TreeGrafter"/>
</dbReference>
<gene>
    <name evidence="3" type="ORF">AU468_04550</name>
</gene>
<feature type="region of interest" description="Disordered" evidence="1">
    <location>
        <begin position="204"/>
        <end position="226"/>
    </location>
</feature>
<dbReference type="Pfam" id="PF17674">
    <property type="entry name" value="HHH_9"/>
    <property type="match status" value="1"/>
</dbReference>
<dbReference type="SUPFAM" id="SSF50249">
    <property type="entry name" value="Nucleic acid-binding proteins"/>
    <property type="match status" value="1"/>
</dbReference>
<comment type="caution">
    <text evidence="3">The sequence shown here is derived from an EMBL/GenBank/DDBJ whole genome shotgun (WGS) entry which is preliminary data.</text>
</comment>
<evidence type="ECO:0000256" key="1">
    <source>
        <dbReference type="SAM" id="MobiDB-lite"/>
    </source>
</evidence>